<dbReference type="PANTHER" id="PTHR34580:SF1">
    <property type="entry name" value="PROTEIN PAFC"/>
    <property type="match status" value="1"/>
</dbReference>
<evidence type="ECO:0000256" key="1">
    <source>
        <dbReference type="SAM" id="MobiDB-lite"/>
    </source>
</evidence>
<evidence type="ECO:0000259" key="2">
    <source>
        <dbReference type="Pfam" id="PF13280"/>
    </source>
</evidence>
<feature type="compositionally biased region" description="Basic and acidic residues" evidence="1">
    <location>
        <begin position="338"/>
        <end position="348"/>
    </location>
</feature>
<feature type="compositionally biased region" description="Low complexity" evidence="1">
    <location>
        <begin position="7"/>
        <end position="28"/>
    </location>
</feature>
<dbReference type="EMBL" id="JARVII010000005">
    <property type="protein sequence ID" value="MDG9698914.1"/>
    <property type="molecule type" value="Genomic_DNA"/>
</dbReference>
<dbReference type="Pfam" id="PF25583">
    <property type="entry name" value="WCX"/>
    <property type="match status" value="1"/>
</dbReference>
<feature type="domain" description="WYL" evidence="2">
    <location>
        <begin position="152"/>
        <end position="226"/>
    </location>
</feature>
<reference evidence="4 5" key="1">
    <citation type="submission" date="2023-04" db="EMBL/GenBank/DDBJ databases">
        <title>Ottowia paracancer sp. nov., isolated from human stomach.</title>
        <authorList>
            <person name="Song Y."/>
        </authorList>
    </citation>
    <scope>NUCLEOTIDE SEQUENCE [LARGE SCALE GENOMIC DNA]</scope>
    <source>
        <strain evidence="4 5">10c7w1</strain>
    </source>
</reference>
<feature type="region of interest" description="Disordered" evidence="1">
    <location>
        <begin position="334"/>
        <end position="372"/>
    </location>
</feature>
<evidence type="ECO:0000313" key="5">
    <source>
        <dbReference type="Proteomes" id="UP001237156"/>
    </source>
</evidence>
<gene>
    <name evidence="4" type="ORF">QB898_04125</name>
</gene>
<dbReference type="InterPro" id="IPR051534">
    <property type="entry name" value="CBASS_pafABC_assoc_protein"/>
</dbReference>
<name>A0AAW6RK51_9BURK</name>
<evidence type="ECO:0000259" key="3">
    <source>
        <dbReference type="Pfam" id="PF25583"/>
    </source>
</evidence>
<dbReference type="InterPro" id="IPR057727">
    <property type="entry name" value="WCX_dom"/>
</dbReference>
<evidence type="ECO:0000313" key="4">
    <source>
        <dbReference type="EMBL" id="MDG9698914.1"/>
    </source>
</evidence>
<sequence>MPRAKPKPAAAPAASAVSPAAPAPAAARPKGEKLAQRLSHIIALLHQGDILDKQQLAQQFGVDVRTIERDLFERLKGIAERTPEGEWRIASARRSTIPARYLSEYSQLAGAAALFPDASLPWLIGQIETRPAERGLHVQPVPEEDLRGQSRTFEQLQTAVQQHRPCQFIYKGKPRQTHPYRLIHKNGIWYLAAAELNAQTDTQKGTKTGAQQLKNFSVARIEALRVDEHAHFAPQPEHLAYLEQQPDIWFTRQPVEATLRVAAAVAHYFTRRDLLPGQITRADADGSLLVTATIHHPQQLLPIVRYWIPHVRILEPQEWEEQLIHSVQETLRQWLPETRAKTRSEKPSKTRAGKKAGKTAEKQTAKQAKEQP</sequence>
<organism evidence="4 5">
    <name type="scientific">Ottowia cancrivicina</name>
    <dbReference type="NCBI Taxonomy" id="3040346"/>
    <lineage>
        <taxon>Bacteria</taxon>
        <taxon>Pseudomonadati</taxon>
        <taxon>Pseudomonadota</taxon>
        <taxon>Betaproteobacteria</taxon>
        <taxon>Burkholderiales</taxon>
        <taxon>Comamonadaceae</taxon>
        <taxon>Ottowia</taxon>
    </lineage>
</organism>
<dbReference type="Pfam" id="PF13280">
    <property type="entry name" value="WYL"/>
    <property type="match status" value="1"/>
</dbReference>
<protein>
    <submittedName>
        <fullName evidence="4">WYL domain-containing protein</fullName>
    </submittedName>
</protein>
<dbReference type="PANTHER" id="PTHR34580">
    <property type="match status" value="1"/>
</dbReference>
<dbReference type="Proteomes" id="UP001237156">
    <property type="component" value="Unassembled WGS sequence"/>
</dbReference>
<keyword evidence="5" id="KW-1185">Reference proteome</keyword>
<feature type="compositionally biased region" description="Basic and acidic residues" evidence="1">
    <location>
        <begin position="358"/>
        <end position="372"/>
    </location>
</feature>
<accession>A0AAW6RK51</accession>
<dbReference type="RefSeq" id="WP_279523908.1">
    <property type="nucleotide sequence ID" value="NZ_JARVII010000005.1"/>
</dbReference>
<dbReference type="PROSITE" id="PS52050">
    <property type="entry name" value="WYL"/>
    <property type="match status" value="1"/>
</dbReference>
<proteinExistence type="predicted"/>
<feature type="region of interest" description="Disordered" evidence="1">
    <location>
        <begin position="1"/>
        <end position="30"/>
    </location>
</feature>
<feature type="domain" description="WCX" evidence="3">
    <location>
        <begin position="254"/>
        <end position="330"/>
    </location>
</feature>
<comment type="caution">
    <text evidence="4">The sequence shown here is derived from an EMBL/GenBank/DDBJ whole genome shotgun (WGS) entry which is preliminary data.</text>
</comment>
<dbReference type="InterPro" id="IPR026881">
    <property type="entry name" value="WYL_dom"/>
</dbReference>
<dbReference type="AlphaFoldDB" id="A0AAW6RK51"/>